<dbReference type="EMBL" id="CAJQUM010000001">
    <property type="protein sequence ID" value="CAG4882489.1"/>
    <property type="molecule type" value="Genomic_DNA"/>
</dbReference>
<keyword evidence="2" id="KW-1185">Reference proteome</keyword>
<sequence length="90" mass="10338">MATMSFSIPDDVKDRFNKAFADANKSAVVTKLMLDALDQIDHKRRSDKAVRRILNRHAKNKGPYISTEEILRTRDQIRAESDSAHGIRRK</sequence>
<proteinExistence type="predicted"/>
<reference evidence="1" key="1">
    <citation type="submission" date="2021-04" db="EMBL/GenBank/DDBJ databases">
        <authorList>
            <person name="Hornung B."/>
        </authorList>
    </citation>
    <scope>NUCLEOTIDE SEQUENCE</scope>
    <source>
        <strain evidence="1">G5G6</strain>
    </source>
</reference>
<dbReference type="AlphaFoldDB" id="A0A916J326"/>
<organism evidence="1 2">
    <name type="scientific">Georgfuchsia toluolica</name>
    <dbReference type="NCBI Taxonomy" id="424218"/>
    <lineage>
        <taxon>Bacteria</taxon>
        <taxon>Pseudomonadati</taxon>
        <taxon>Pseudomonadota</taxon>
        <taxon>Betaproteobacteria</taxon>
        <taxon>Nitrosomonadales</taxon>
        <taxon>Sterolibacteriaceae</taxon>
        <taxon>Georgfuchsia</taxon>
    </lineage>
</organism>
<accession>A0A916J326</accession>
<evidence type="ECO:0000313" key="2">
    <source>
        <dbReference type="Proteomes" id="UP000742786"/>
    </source>
</evidence>
<comment type="caution">
    <text evidence="1">The sequence shown here is derived from an EMBL/GenBank/DDBJ whole genome shotgun (WGS) entry which is preliminary data.</text>
</comment>
<dbReference type="Proteomes" id="UP000742786">
    <property type="component" value="Unassembled WGS sequence"/>
</dbReference>
<protein>
    <submittedName>
        <fullName evidence="1">Uncharacterized protein</fullName>
    </submittedName>
</protein>
<gene>
    <name evidence="1" type="ORF">GTOL_10371</name>
</gene>
<name>A0A916J326_9PROT</name>
<evidence type="ECO:0000313" key="1">
    <source>
        <dbReference type="EMBL" id="CAG4882489.1"/>
    </source>
</evidence>
<dbReference type="RefSeq" id="WP_220634555.1">
    <property type="nucleotide sequence ID" value="NZ_CAJQUM010000001.1"/>
</dbReference>